<reference evidence="1 2" key="1">
    <citation type="journal article" date="2019" name="Nat. Ecol. Evol.">
        <title>Megaphylogeny resolves global patterns of mushroom evolution.</title>
        <authorList>
            <person name="Varga T."/>
            <person name="Krizsan K."/>
            <person name="Foldi C."/>
            <person name="Dima B."/>
            <person name="Sanchez-Garcia M."/>
            <person name="Sanchez-Ramirez S."/>
            <person name="Szollosi G.J."/>
            <person name="Szarkandi J.G."/>
            <person name="Papp V."/>
            <person name="Albert L."/>
            <person name="Andreopoulos W."/>
            <person name="Angelini C."/>
            <person name="Antonin V."/>
            <person name="Barry K.W."/>
            <person name="Bougher N.L."/>
            <person name="Buchanan P."/>
            <person name="Buyck B."/>
            <person name="Bense V."/>
            <person name="Catcheside P."/>
            <person name="Chovatia M."/>
            <person name="Cooper J."/>
            <person name="Damon W."/>
            <person name="Desjardin D."/>
            <person name="Finy P."/>
            <person name="Geml J."/>
            <person name="Haridas S."/>
            <person name="Hughes K."/>
            <person name="Justo A."/>
            <person name="Karasinski D."/>
            <person name="Kautmanova I."/>
            <person name="Kiss B."/>
            <person name="Kocsube S."/>
            <person name="Kotiranta H."/>
            <person name="LaButti K.M."/>
            <person name="Lechner B.E."/>
            <person name="Liimatainen K."/>
            <person name="Lipzen A."/>
            <person name="Lukacs Z."/>
            <person name="Mihaltcheva S."/>
            <person name="Morgado L.N."/>
            <person name="Niskanen T."/>
            <person name="Noordeloos M.E."/>
            <person name="Ohm R.A."/>
            <person name="Ortiz-Santana B."/>
            <person name="Ovrebo C."/>
            <person name="Racz N."/>
            <person name="Riley R."/>
            <person name="Savchenko A."/>
            <person name="Shiryaev A."/>
            <person name="Soop K."/>
            <person name="Spirin V."/>
            <person name="Szebenyi C."/>
            <person name="Tomsovsky M."/>
            <person name="Tulloss R.E."/>
            <person name="Uehling J."/>
            <person name="Grigoriev I.V."/>
            <person name="Vagvolgyi C."/>
            <person name="Papp T."/>
            <person name="Martin F.M."/>
            <person name="Miettinen O."/>
            <person name="Hibbett D.S."/>
            <person name="Nagy L.G."/>
        </authorList>
    </citation>
    <scope>NUCLEOTIDE SEQUENCE [LARGE SCALE GENOMIC DNA]</scope>
    <source>
        <strain evidence="1 2">NL-1719</strain>
    </source>
</reference>
<accession>A0ACD3A7I3</accession>
<proteinExistence type="predicted"/>
<keyword evidence="2" id="KW-1185">Reference proteome</keyword>
<dbReference type="Proteomes" id="UP000308600">
    <property type="component" value="Unassembled WGS sequence"/>
</dbReference>
<organism evidence="1 2">
    <name type="scientific">Pluteus cervinus</name>
    <dbReference type="NCBI Taxonomy" id="181527"/>
    <lineage>
        <taxon>Eukaryota</taxon>
        <taxon>Fungi</taxon>
        <taxon>Dikarya</taxon>
        <taxon>Basidiomycota</taxon>
        <taxon>Agaricomycotina</taxon>
        <taxon>Agaricomycetes</taxon>
        <taxon>Agaricomycetidae</taxon>
        <taxon>Agaricales</taxon>
        <taxon>Pluteineae</taxon>
        <taxon>Pluteaceae</taxon>
        <taxon>Pluteus</taxon>
    </lineage>
</organism>
<evidence type="ECO:0000313" key="2">
    <source>
        <dbReference type="Proteomes" id="UP000308600"/>
    </source>
</evidence>
<dbReference type="EMBL" id="ML208640">
    <property type="protein sequence ID" value="TFK61650.1"/>
    <property type="molecule type" value="Genomic_DNA"/>
</dbReference>
<evidence type="ECO:0000313" key="1">
    <source>
        <dbReference type="EMBL" id="TFK61650.1"/>
    </source>
</evidence>
<protein>
    <submittedName>
        <fullName evidence="1">Uncharacterized protein</fullName>
    </submittedName>
</protein>
<name>A0ACD3A7I3_9AGAR</name>
<sequence length="220" mass="24920">MSRGKSPYNTVVHIKTAQLPDLLTFCPNVRNLALWTGNYDPEQLEALHRLQLTHLSADVNQLSRYHNPGTSAAADDDSNNKDITGSMDLKINATRFFSSLTHVDATVSVQNWEGCHILSQLPNLTHVSFLYFSNTKILEPLLTNCPKLVIVILVRGSQDFHWGYRAREVNEDEARTLPVDDVRVVELSCGFQVMDWKAGANGEMDIWRVGEQVVKRRMRN</sequence>
<gene>
    <name evidence="1" type="ORF">BDN72DRAFT_849485</name>
</gene>